<comment type="caution">
    <text evidence="5">The sequence shown here is derived from an EMBL/GenBank/DDBJ whole genome shotgun (WGS) entry which is preliminary data.</text>
</comment>
<feature type="repeat" description="ANK" evidence="3">
    <location>
        <begin position="309"/>
        <end position="341"/>
    </location>
</feature>
<dbReference type="PANTHER" id="PTHR24171:SF8">
    <property type="entry name" value="BRCA1-ASSOCIATED RING DOMAIN PROTEIN 1"/>
    <property type="match status" value="1"/>
</dbReference>
<feature type="region of interest" description="Disordered" evidence="4">
    <location>
        <begin position="22"/>
        <end position="72"/>
    </location>
</feature>
<organism evidence="5 6">
    <name type="scientific">Polarella glacialis</name>
    <name type="common">Dinoflagellate</name>
    <dbReference type="NCBI Taxonomy" id="89957"/>
    <lineage>
        <taxon>Eukaryota</taxon>
        <taxon>Sar</taxon>
        <taxon>Alveolata</taxon>
        <taxon>Dinophyceae</taxon>
        <taxon>Suessiales</taxon>
        <taxon>Suessiaceae</taxon>
        <taxon>Polarella</taxon>
    </lineage>
</organism>
<name>A0A813EVH0_POLGL</name>
<dbReference type="PROSITE" id="PS50088">
    <property type="entry name" value="ANK_REPEAT"/>
    <property type="match status" value="3"/>
</dbReference>
<evidence type="ECO:0000256" key="3">
    <source>
        <dbReference type="PROSITE-ProRule" id="PRU00023"/>
    </source>
</evidence>
<dbReference type="GO" id="GO:0004842">
    <property type="term" value="F:ubiquitin-protein transferase activity"/>
    <property type="evidence" value="ECO:0007669"/>
    <property type="project" value="TreeGrafter"/>
</dbReference>
<proteinExistence type="predicted"/>
<feature type="compositionally biased region" description="Polar residues" evidence="4">
    <location>
        <begin position="40"/>
        <end position="50"/>
    </location>
</feature>
<dbReference type="SMART" id="SM00248">
    <property type="entry name" value="ANK"/>
    <property type="match status" value="6"/>
</dbReference>
<evidence type="ECO:0000256" key="1">
    <source>
        <dbReference type="ARBA" id="ARBA00022737"/>
    </source>
</evidence>
<evidence type="ECO:0000313" key="5">
    <source>
        <dbReference type="EMBL" id="CAE8606019.1"/>
    </source>
</evidence>
<dbReference type="PROSITE" id="PS50297">
    <property type="entry name" value="ANK_REP_REGION"/>
    <property type="match status" value="2"/>
</dbReference>
<dbReference type="EMBL" id="CAJNNV010018519">
    <property type="protein sequence ID" value="CAE8606019.1"/>
    <property type="molecule type" value="Genomic_DNA"/>
</dbReference>
<feature type="compositionally biased region" description="Low complexity" evidence="4">
    <location>
        <begin position="22"/>
        <end position="34"/>
    </location>
</feature>
<keyword evidence="6" id="KW-1185">Reference proteome</keyword>
<evidence type="ECO:0000313" key="6">
    <source>
        <dbReference type="Proteomes" id="UP000654075"/>
    </source>
</evidence>
<keyword evidence="1" id="KW-0677">Repeat</keyword>
<dbReference type="OrthoDB" id="194358at2759"/>
<accession>A0A813EVH0</accession>
<reference evidence="5" key="1">
    <citation type="submission" date="2021-02" db="EMBL/GenBank/DDBJ databases">
        <authorList>
            <person name="Dougan E. K."/>
            <person name="Rhodes N."/>
            <person name="Thang M."/>
            <person name="Chan C."/>
        </authorList>
    </citation>
    <scope>NUCLEOTIDE SEQUENCE</scope>
</reference>
<feature type="repeat" description="ANK" evidence="3">
    <location>
        <begin position="208"/>
        <end position="240"/>
    </location>
</feature>
<dbReference type="Pfam" id="PF12796">
    <property type="entry name" value="Ank_2"/>
    <property type="match status" value="2"/>
</dbReference>
<dbReference type="Gene3D" id="1.25.40.20">
    <property type="entry name" value="Ankyrin repeat-containing domain"/>
    <property type="match status" value="3"/>
</dbReference>
<dbReference type="InterPro" id="IPR002110">
    <property type="entry name" value="Ankyrin_rpt"/>
</dbReference>
<dbReference type="GO" id="GO:0085020">
    <property type="term" value="P:protein K6-linked ubiquitination"/>
    <property type="evidence" value="ECO:0007669"/>
    <property type="project" value="TreeGrafter"/>
</dbReference>
<gene>
    <name evidence="5" type="ORF">PGLA1383_LOCUS24034</name>
</gene>
<dbReference type="PANTHER" id="PTHR24171">
    <property type="entry name" value="ANKYRIN REPEAT DOMAIN-CONTAINING PROTEIN 39-RELATED"/>
    <property type="match status" value="1"/>
</dbReference>
<dbReference type="AlphaFoldDB" id="A0A813EVH0"/>
<keyword evidence="2 3" id="KW-0040">ANK repeat</keyword>
<protein>
    <submittedName>
        <fullName evidence="5">Uncharacterized protein</fullName>
    </submittedName>
</protein>
<evidence type="ECO:0000256" key="2">
    <source>
        <dbReference type="ARBA" id="ARBA00023043"/>
    </source>
</evidence>
<dbReference type="SUPFAM" id="SSF48403">
    <property type="entry name" value="Ankyrin repeat"/>
    <property type="match status" value="1"/>
</dbReference>
<sequence>MGAASCSPEQLQTATALLTSCSLSPASSSSPQLPKAHSMPRQSYAATTEASPKKKRASFAEQEEAEEEAWRARGTLGKQVREFKWDPGGEGKEGSGHELELELEGKAKEKLLHTARIGDFQGAVHALNEGASVHSTTRRGQTALMLAASSSTESSVKVLKFLIEARADAEAKDESGWTALLYASRSNSLQGVDCILAAKASVTVRANDGKTAAMLAAMEGGEDLVMNLVEKRAQLDKKDERGWSILFFAVADGHVDLTKWLLRKQCDPKDRSKDGLTPLMVCCSCSVNQKKLAFHILKKKACLSDKDNIGNTALMMALTQGKEALAEFLLAEGTDVMIKNSSNEDAIDIADRLGMNAMKAKLEMRARLQAERRAEGD</sequence>
<evidence type="ECO:0000256" key="4">
    <source>
        <dbReference type="SAM" id="MobiDB-lite"/>
    </source>
</evidence>
<dbReference type="Proteomes" id="UP000654075">
    <property type="component" value="Unassembled WGS sequence"/>
</dbReference>
<feature type="repeat" description="ANK" evidence="3">
    <location>
        <begin position="139"/>
        <end position="174"/>
    </location>
</feature>
<dbReference type="InterPro" id="IPR036770">
    <property type="entry name" value="Ankyrin_rpt-contain_sf"/>
</dbReference>